<keyword evidence="2" id="KW-0540">Nuclease</keyword>
<comment type="caution">
    <text evidence="2">The sequence shown here is derived from an EMBL/GenBank/DDBJ whole genome shotgun (WGS) entry which is preliminary data.</text>
</comment>
<evidence type="ECO:0000313" key="2">
    <source>
        <dbReference type="EMBL" id="NMX98684.1"/>
    </source>
</evidence>
<dbReference type="InterPro" id="IPR046870">
    <property type="entry name" value="ABC-3C_CTD3"/>
</dbReference>
<dbReference type="EMBL" id="JAAQWE010000018">
    <property type="protein sequence ID" value="NMX98684.1"/>
    <property type="molecule type" value="Genomic_DNA"/>
</dbReference>
<evidence type="ECO:0000259" key="1">
    <source>
        <dbReference type="Pfam" id="PF20395"/>
    </source>
</evidence>
<keyword evidence="2" id="KW-0255">Endonuclease</keyword>
<sequence>MGDHHFELLLADIYRDNVGEKDFDWYDEARRLNDGADQGRDVILFKDSVPVGVIQCKRLKSIVKRDAIIQEICKFFLYAHIRPQIASPKGTPFRYILAVADGAAIDLTELLVNKGRQRFIDLRDVFERKALAAWKASETLKKHPSLKDLKKAQLCDLIWERIDDLHTSLHKKDDLSSLVARHPIIKSTYFRLESDAARITQEIKNLFEGRGVSFVSQDEKFVKSIRTEYFDSDFGDHKSFNISLIQGAELLPFLRGMLCPLNGTIKTKFGSRPVVVTAGAQAAIPADWDEIDRLVKDYPYSLILFLGCGEVGGEQLIAWRASDDFISIDPNLPAAENRFKGGWCWVSDPDQGTYKCYVLVENETGDPTLDHGSMSLRLAFKDVIIWPTLGNDFTNPLTNSRSQLRRLIASHSEDSANRQNLVLASQHVASVSSVLKAASDYYGQRASAVIGIATANSAKLAKCDAHMWSVTGIFPGTDNGLSTRSSLRLIDPAGRVMRRSSSGLLMFCLDWTAEPILKLVKTQRLVAGQIVDELSPESLEFHELFDRHPPIDGYLPAVLNERNSLNALVQNGVLTDCKGFSYRACYGTRTDKEFSPEDLSAAGESVMRSIDALSFINLSPLSQWSVVTRHDAHISYSDPVLGEVSIMAWSSSDYAVRDMEAQLFEWARQPSAHPSLIVFAEGRGSIKVPKPSHGRYDITVTPPVHRSFTDTVVPRSVYLFDLRKVEDQCLPDADQTAEEFMEAIMQRRNEIDA</sequence>
<gene>
    <name evidence="2" type="ORF">HBO43_18980</name>
</gene>
<dbReference type="GO" id="GO:0004519">
    <property type="term" value="F:endonuclease activity"/>
    <property type="evidence" value="ECO:0007669"/>
    <property type="project" value="UniProtKB-KW"/>
</dbReference>
<organism evidence="2 3">
    <name type="scientific">Pseudomonas veronii</name>
    <dbReference type="NCBI Taxonomy" id="76761"/>
    <lineage>
        <taxon>Bacteria</taxon>
        <taxon>Pseudomonadati</taxon>
        <taxon>Pseudomonadota</taxon>
        <taxon>Gammaproteobacteria</taxon>
        <taxon>Pseudomonadales</taxon>
        <taxon>Pseudomonadaceae</taxon>
        <taxon>Pseudomonas</taxon>
    </lineage>
</organism>
<feature type="domain" description="ABC-three component systems C-terminal" evidence="1">
    <location>
        <begin position="540"/>
        <end position="703"/>
    </location>
</feature>
<dbReference type="Pfam" id="PF20395">
    <property type="entry name" value="CTD3"/>
    <property type="match status" value="1"/>
</dbReference>
<dbReference type="OrthoDB" id="6951455at2"/>
<name>A0A7Y0ZVH1_PSEVE</name>
<evidence type="ECO:0000313" key="3">
    <source>
        <dbReference type="Proteomes" id="UP000552560"/>
    </source>
</evidence>
<accession>A0A7Y0ZVH1</accession>
<proteinExistence type="predicted"/>
<keyword evidence="2" id="KW-0378">Hydrolase</keyword>
<reference evidence="2 3" key="1">
    <citation type="journal article" date="2020" name="Front. Microbiol.">
        <title>Genetic Organization of the aprX-lipA2 Operon Affects the Proteolytic Potential of Pseudomonas Species in Milk.</title>
        <authorList>
            <person name="Maier C."/>
            <person name="Huptas C."/>
            <person name="von Neubeck M."/>
            <person name="Scherer S."/>
            <person name="Wenning M."/>
            <person name="Lucking G."/>
        </authorList>
    </citation>
    <scope>NUCLEOTIDE SEQUENCE [LARGE SCALE GENOMIC DNA]</scope>
    <source>
        <strain evidence="2 3">WS 4671</strain>
    </source>
</reference>
<dbReference type="Proteomes" id="UP000552560">
    <property type="component" value="Unassembled WGS sequence"/>
</dbReference>
<protein>
    <submittedName>
        <fullName evidence="2">Restriction endonuclease</fullName>
    </submittedName>
</protein>
<dbReference type="AlphaFoldDB" id="A0A7Y0ZVH1"/>